<keyword evidence="3" id="KW-0969">Cilium</keyword>
<feature type="compositionally biased region" description="Polar residues" evidence="1">
    <location>
        <begin position="1"/>
        <end position="11"/>
    </location>
</feature>
<dbReference type="RefSeq" id="WP_156989664.1">
    <property type="nucleotide sequence ID" value="NZ_VWXL01000014.1"/>
</dbReference>
<dbReference type="Pfam" id="PF02120">
    <property type="entry name" value="Flg_hook"/>
    <property type="match status" value="1"/>
</dbReference>
<evidence type="ECO:0000259" key="2">
    <source>
        <dbReference type="Pfam" id="PF02120"/>
    </source>
</evidence>
<dbReference type="CDD" id="cd17470">
    <property type="entry name" value="T3SS_Flik_C"/>
    <property type="match status" value="1"/>
</dbReference>
<dbReference type="InterPro" id="IPR021136">
    <property type="entry name" value="Flagellar_hook_control-like_C"/>
</dbReference>
<protein>
    <submittedName>
        <fullName evidence="3">Flagellar hook-length control protein FliK</fullName>
    </submittedName>
</protein>
<evidence type="ECO:0000256" key="1">
    <source>
        <dbReference type="SAM" id="MobiDB-lite"/>
    </source>
</evidence>
<reference evidence="3 4" key="1">
    <citation type="submission" date="2019-09" db="EMBL/GenBank/DDBJ databases">
        <title>Genome sequence of Clostridium sp. EA1.</title>
        <authorList>
            <person name="Poehlein A."/>
            <person name="Bengelsdorf F.R."/>
            <person name="Daniel R."/>
        </authorList>
    </citation>
    <scope>NUCLEOTIDE SEQUENCE [LARGE SCALE GENOMIC DNA]</scope>
    <source>
        <strain evidence="3 4">EA1</strain>
    </source>
</reference>
<keyword evidence="3" id="KW-0966">Cell projection</keyword>
<feature type="compositionally biased region" description="Basic and acidic residues" evidence="1">
    <location>
        <begin position="39"/>
        <end position="67"/>
    </location>
</feature>
<dbReference type="InterPro" id="IPR038610">
    <property type="entry name" value="FliK-like_C_sf"/>
</dbReference>
<evidence type="ECO:0000313" key="3">
    <source>
        <dbReference type="EMBL" id="MVB09738.1"/>
    </source>
</evidence>
<feature type="compositionally biased region" description="Polar residues" evidence="1">
    <location>
        <begin position="174"/>
        <end position="183"/>
    </location>
</feature>
<dbReference type="Gene3D" id="3.30.750.140">
    <property type="match status" value="1"/>
</dbReference>
<dbReference type="Proteomes" id="UP000469440">
    <property type="component" value="Unassembled WGS sequence"/>
</dbReference>
<feature type="compositionally biased region" description="Basic and acidic residues" evidence="1">
    <location>
        <begin position="424"/>
        <end position="434"/>
    </location>
</feature>
<feature type="compositionally biased region" description="Polar residues" evidence="1">
    <location>
        <begin position="68"/>
        <end position="82"/>
    </location>
</feature>
<keyword evidence="3" id="KW-0282">Flagellum</keyword>
<feature type="compositionally biased region" description="Polar residues" evidence="1">
    <location>
        <begin position="238"/>
        <end position="250"/>
    </location>
</feature>
<organism evidence="3 4">
    <name type="scientific">Caproicibacter fermentans</name>
    <dbReference type="NCBI Taxonomy" id="2576756"/>
    <lineage>
        <taxon>Bacteria</taxon>
        <taxon>Bacillati</taxon>
        <taxon>Bacillota</taxon>
        <taxon>Clostridia</taxon>
        <taxon>Eubacteriales</taxon>
        <taxon>Acutalibacteraceae</taxon>
        <taxon>Caproicibacter</taxon>
    </lineage>
</organism>
<feature type="domain" description="Flagellar hook-length control protein-like C-terminal" evidence="2">
    <location>
        <begin position="327"/>
        <end position="403"/>
    </location>
</feature>
<gene>
    <name evidence="3" type="ORF">CAFE_04030</name>
</gene>
<feature type="region of interest" description="Disordered" evidence="1">
    <location>
        <begin position="1"/>
        <end position="287"/>
    </location>
</feature>
<dbReference type="AlphaFoldDB" id="A0A6N8HVN0"/>
<name>A0A6N8HVN0_9FIRM</name>
<dbReference type="EMBL" id="VWXL01000014">
    <property type="protein sequence ID" value="MVB09738.1"/>
    <property type="molecule type" value="Genomic_DNA"/>
</dbReference>
<proteinExistence type="predicted"/>
<dbReference type="OrthoDB" id="2087889at2"/>
<evidence type="ECO:0000313" key="4">
    <source>
        <dbReference type="Proteomes" id="UP000469440"/>
    </source>
</evidence>
<comment type="caution">
    <text evidence="3">The sequence shown here is derived from an EMBL/GenBank/DDBJ whole genome shotgun (WGS) entry which is preliminary data.</text>
</comment>
<accession>A0A6N8HVN0</accession>
<feature type="region of interest" description="Disordered" evidence="1">
    <location>
        <begin position="408"/>
        <end position="443"/>
    </location>
</feature>
<feature type="compositionally biased region" description="Low complexity" evidence="1">
    <location>
        <begin position="105"/>
        <end position="143"/>
    </location>
</feature>
<sequence>MIQISAQSMNVPQAKPAGENRPAETDEFRSMLKSAVQKSDSKAPNKAEDGKTKKQVQKTDESDRGQSKQDTTQQTASPSPQESALFIAPGKIQAVDSPADGKDGGTQTAQIAGIQAAAQETSQTAAGTLVSGAEQTAETAAQQILPSALDEKQPPAKSVRTSGTQAAVPVNERAASQQGTKPNGTADARAKTPAESGRSGGAPQKASSTGQAPKTEGKGISAGTVPDGTAQAAHTADSADQSSAVLNPASTGDRAVQEVKTQVRGAGLSQSGGDGKTGQPGVDGKTVGNAAAATDSLSNLYGNGNIVIKVSGEAAQAPSPVHQVANAAAYQLQSGKNEFQMDLYPQSLGKVSLKMTSQNGLLTVEIAAADPKTQSLLLSGSAEIRTILQASTGQNVQTVIPNQQAAQWYGQPQDGGGGNSGNQGREREKPRKSTLEGISSVSSELSTGDFLTMIQQIGAFSR</sequence>
<keyword evidence="4" id="KW-1185">Reference proteome</keyword>
<feature type="compositionally biased region" description="Basic and acidic residues" evidence="1">
    <location>
        <begin position="21"/>
        <end position="30"/>
    </location>
</feature>